<evidence type="ECO:0000313" key="1">
    <source>
        <dbReference type="EMBL" id="GFY80922.1"/>
    </source>
</evidence>
<sequence>MVVSAMGQGNGEFRGWMILGSTRYLFHSGGSHSHDSYQSMWVVPNDPCEVLMTSSRIKGCALLRGGILLDGPHGGTTLFVITNLRKCGPLSPIRLSKTMHRSAANKTMHHSAANRGMTDCDYTRPQCLTWQTPIFTSSQHALGSRGEDHAVASLSPAS</sequence>
<gene>
    <name evidence="1" type="ORF">Acr_01g0007310</name>
</gene>
<evidence type="ECO:0000313" key="2">
    <source>
        <dbReference type="Proteomes" id="UP000585474"/>
    </source>
</evidence>
<name>A0A7J0E3S5_9ERIC</name>
<dbReference type="EMBL" id="BJWL01000001">
    <property type="protein sequence ID" value="GFY80922.1"/>
    <property type="molecule type" value="Genomic_DNA"/>
</dbReference>
<organism evidence="1 2">
    <name type="scientific">Actinidia rufa</name>
    <dbReference type="NCBI Taxonomy" id="165716"/>
    <lineage>
        <taxon>Eukaryota</taxon>
        <taxon>Viridiplantae</taxon>
        <taxon>Streptophyta</taxon>
        <taxon>Embryophyta</taxon>
        <taxon>Tracheophyta</taxon>
        <taxon>Spermatophyta</taxon>
        <taxon>Magnoliopsida</taxon>
        <taxon>eudicotyledons</taxon>
        <taxon>Gunneridae</taxon>
        <taxon>Pentapetalae</taxon>
        <taxon>asterids</taxon>
        <taxon>Ericales</taxon>
        <taxon>Actinidiaceae</taxon>
        <taxon>Actinidia</taxon>
    </lineage>
</organism>
<proteinExistence type="predicted"/>
<keyword evidence="2" id="KW-1185">Reference proteome</keyword>
<dbReference type="Proteomes" id="UP000585474">
    <property type="component" value="Unassembled WGS sequence"/>
</dbReference>
<comment type="caution">
    <text evidence="1">The sequence shown here is derived from an EMBL/GenBank/DDBJ whole genome shotgun (WGS) entry which is preliminary data.</text>
</comment>
<dbReference type="AlphaFoldDB" id="A0A7J0E3S5"/>
<accession>A0A7J0E3S5</accession>
<protein>
    <submittedName>
        <fullName evidence="1">Uncharacterized protein</fullName>
    </submittedName>
</protein>
<reference evidence="1 2" key="1">
    <citation type="submission" date="2019-07" db="EMBL/GenBank/DDBJ databases">
        <title>De Novo Assembly of kiwifruit Actinidia rufa.</title>
        <authorList>
            <person name="Sugita-Konishi S."/>
            <person name="Sato K."/>
            <person name="Mori E."/>
            <person name="Abe Y."/>
            <person name="Kisaki G."/>
            <person name="Hamano K."/>
            <person name="Suezawa K."/>
            <person name="Otani M."/>
            <person name="Fukuda T."/>
            <person name="Manabe T."/>
            <person name="Gomi K."/>
            <person name="Tabuchi M."/>
            <person name="Akimitsu K."/>
            <person name="Kataoka I."/>
        </authorList>
    </citation>
    <scope>NUCLEOTIDE SEQUENCE [LARGE SCALE GENOMIC DNA]</scope>
    <source>
        <strain evidence="2">cv. Fuchu</strain>
    </source>
</reference>